<evidence type="ECO:0000313" key="4">
    <source>
        <dbReference type="Proteomes" id="UP000321820"/>
    </source>
</evidence>
<dbReference type="RefSeq" id="WP_147649877.1">
    <property type="nucleotide sequence ID" value="NZ_CP042806.1"/>
</dbReference>
<protein>
    <recommendedName>
        <fullName evidence="2">SPOR domain-containing protein</fullName>
    </recommendedName>
</protein>
<feature type="compositionally biased region" description="Low complexity" evidence="1">
    <location>
        <begin position="262"/>
        <end position="287"/>
    </location>
</feature>
<evidence type="ECO:0000256" key="1">
    <source>
        <dbReference type="SAM" id="MobiDB-lite"/>
    </source>
</evidence>
<proteinExistence type="predicted"/>
<feature type="region of interest" description="Disordered" evidence="1">
    <location>
        <begin position="407"/>
        <end position="438"/>
    </location>
</feature>
<keyword evidence="4" id="KW-1185">Reference proteome</keyword>
<dbReference type="Proteomes" id="UP000321820">
    <property type="component" value="Chromosome"/>
</dbReference>
<dbReference type="InterPro" id="IPR007730">
    <property type="entry name" value="SPOR-like_dom"/>
</dbReference>
<sequence length="522" mass="55966">MHLWTEYEGNTLAGYPIGRLNRSEGRNAFFTTATSDGQRALLRLTEAHFDESELIGRWRRIAAVSHPNLQAIKRAGQTTFDGLSLACCLLEPTDSSLSDALREQVLSLDDTKEVAEAVSGALAALHAAGLIHEHLDATNVFASGEVIKLRSDCCRDCVGDFEADTPEAREALRQRDVHDLGLLLLRCLGLDGQVHTSTRFPKPFDRIIPGALNGTLRPEDIVGILKPPMQTPIVPSVRQVPAAATAPATVASTPKDAAPTISHSVASPSIQASSSIQASATRASSIQDSSTQDEPMLAHSRLPVAEAVPDSDATGSPAPGSGWIGSRLQMGLDGLLEQSRQHLGTDSIGAGLMRRLRPMRPRPISRKAYIASGAAAALLGVVIWAAGGSKHEDKVQEQHATIIEGKPATSQAAAQPASVQQPSPKPAAHSEVNTTQNSLLASGERAGWHVIAYTYKYEQQAQAQVMKLQRKYVSLHPQVFTPTGHAPYFVALGNPSNETTAMDLRNRARQVGLPRDTYARNF</sequence>
<gene>
    <name evidence="3" type="ORF">FTW19_22790</name>
</gene>
<evidence type="ECO:0000313" key="3">
    <source>
        <dbReference type="EMBL" id="QEE30565.1"/>
    </source>
</evidence>
<dbReference type="EMBL" id="CP042806">
    <property type="protein sequence ID" value="QEE30565.1"/>
    <property type="molecule type" value="Genomic_DNA"/>
</dbReference>
<dbReference type="Gene3D" id="1.10.510.10">
    <property type="entry name" value="Transferase(Phosphotransferase) domain 1"/>
    <property type="match status" value="1"/>
</dbReference>
<dbReference type="SUPFAM" id="SSF56112">
    <property type="entry name" value="Protein kinase-like (PK-like)"/>
    <property type="match status" value="1"/>
</dbReference>
<feature type="compositionally biased region" description="Low complexity" evidence="1">
    <location>
        <begin position="407"/>
        <end position="422"/>
    </location>
</feature>
<evidence type="ECO:0000259" key="2">
    <source>
        <dbReference type="PROSITE" id="PS51724"/>
    </source>
</evidence>
<dbReference type="PROSITE" id="PS51724">
    <property type="entry name" value="SPOR"/>
    <property type="match status" value="1"/>
</dbReference>
<reference evidence="3 4" key="1">
    <citation type="submission" date="2019-08" db="EMBL/GenBank/DDBJ databases">
        <title>Complete genome sequence of Terriglobus albidus strain ORNL.</title>
        <authorList>
            <person name="Podar M."/>
        </authorList>
    </citation>
    <scope>NUCLEOTIDE SEQUENCE [LARGE SCALE GENOMIC DNA]</scope>
    <source>
        <strain evidence="3 4">ORNL</strain>
    </source>
</reference>
<dbReference type="OrthoDB" id="116293at2"/>
<accession>A0A5B9EHE2</accession>
<feature type="region of interest" description="Disordered" evidence="1">
    <location>
        <begin position="248"/>
        <end position="296"/>
    </location>
</feature>
<dbReference type="AlphaFoldDB" id="A0A5B9EHE2"/>
<dbReference type="KEGG" id="talb:FTW19_22790"/>
<organism evidence="3 4">
    <name type="scientific">Terriglobus albidus</name>
    <dbReference type="NCBI Taxonomy" id="1592106"/>
    <lineage>
        <taxon>Bacteria</taxon>
        <taxon>Pseudomonadati</taxon>
        <taxon>Acidobacteriota</taxon>
        <taxon>Terriglobia</taxon>
        <taxon>Terriglobales</taxon>
        <taxon>Acidobacteriaceae</taxon>
        <taxon>Terriglobus</taxon>
    </lineage>
</organism>
<dbReference type="InterPro" id="IPR011009">
    <property type="entry name" value="Kinase-like_dom_sf"/>
</dbReference>
<feature type="domain" description="SPOR" evidence="2">
    <location>
        <begin position="442"/>
        <end position="522"/>
    </location>
</feature>
<name>A0A5B9EHE2_9BACT</name>
<dbReference type="GO" id="GO:0042834">
    <property type="term" value="F:peptidoglycan binding"/>
    <property type="evidence" value="ECO:0007669"/>
    <property type="project" value="InterPro"/>
</dbReference>